<evidence type="ECO:0000313" key="2">
    <source>
        <dbReference type="EMBL" id="MDN0076309.1"/>
    </source>
</evidence>
<reference evidence="1" key="1">
    <citation type="submission" date="2023-06" db="EMBL/GenBank/DDBJ databases">
        <authorList>
            <person name="Zhang S."/>
        </authorList>
    </citation>
    <scope>NUCLEOTIDE SEQUENCE</scope>
    <source>
        <strain evidence="1">SG2303</strain>
    </source>
</reference>
<keyword evidence="3" id="KW-1185">Reference proteome</keyword>
<dbReference type="Proteomes" id="UP001168540">
    <property type="component" value="Unassembled WGS sequence"/>
</dbReference>
<comment type="caution">
    <text evidence="1">The sequence shown here is derived from an EMBL/GenBank/DDBJ whole genome shotgun (WGS) entry which is preliminary data.</text>
</comment>
<protein>
    <submittedName>
        <fullName evidence="1">Baseplate assembly protein</fullName>
    </submittedName>
</protein>
<dbReference type="RefSeq" id="WP_289829678.1">
    <property type="nucleotide sequence ID" value="NZ_JAUEDK010000013.1"/>
</dbReference>
<dbReference type="InterPro" id="IPR011749">
    <property type="entry name" value="CHP02243"/>
</dbReference>
<name>A0ABT7XN21_9NEIS</name>
<evidence type="ECO:0000313" key="1">
    <source>
        <dbReference type="EMBL" id="MDN0075083.1"/>
    </source>
</evidence>
<proteinExistence type="predicted"/>
<dbReference type="EMBL" id="JAUEDK010000030">
    <property type="protein sequence ID" value="MDN0076309.1"/>
    <property type="molecule type" value="Genomic_DNA"/>
</dbReference>
<organism evidence="1 3">
    <name type="scientific">Crenobacter oryzisoli</name>
    <dbReference type="NCBI Taxonomy" id="3056844"/>
    <lineage>
        <taxon>Bacteria</taxon>
        <taxon>Pseudomonadati</taxon>
        <taxon>Pseudomonadota</taxon>
        <taxon>Betaproteobacteria</taxon>
        <taxon>Neisseriales</taxon>
        <taxon>Neisseriaceae</taxon>
        <taxon>Crenobacter</taxon>
    </lineage>
</organism>
<dbReference type="NCBIfam" id="TIGR02243">
    <property type="entry name" value="putative baseplate assembly protein"/>
    <property type="match status" value="1"/>
</dbReference>
<gene>
    <name evidence="1" type="ORF">QU481_09270</name>
    <name evidence="2" type="ORF">QU481_15595</name>
</gene>
<sequence>MTRYTCCDELRRNAVDEHPTLNGIDYLEVLDGDAPAGSPRQRTLLLRCLKPAPALTLDNVRLTGGERVRDVHIEWIAVAASPPVAPFTTAAEQTFFKGLPSADHVLLVRTDSNGDYSPYQLGLQRSKTDTRAPSGFDPRLAGVTFSFKVECPSDFDCRPCHTCMESAIPVPDINYLAKDYASFRRLMLDRMTQLLPAWRAGTPADLGVTLVELLAYAGDQLSYWQDAVATEAYLETARRRTSLRRHALLVDYALHEGSNARTWVQLVLEEGVPNATVQLTGLSFLSRVPRLPARIAADPLSRDNRDAFAAQPTVFEPLHPQGELQLDASTTVTLYATHHEMHFYTWGDRRCCLPKGAMSATLRGHLDTLQVGDVLIFEEVKGPFTGVASDADPAHRHAVRLTAIRLMDDANPLVDPLNDAPITEIEWASADALPFALCISARTDDEHGARFIDDVSVVRGNIILADHGLTVLGESLGAVPGARLRFPVVQSADHCLPPTAEPLPVRYRPGLAKYPLTHAATIQKFLVVPGRRMRIRQVFDPNAPATQAFKWDNADVLPVVRLTSTSEFGGKPVQESWGAQRDLLNSTEEDLHFVVESEHDGSASLRFGDGQHGRRPESGMSFVVDYRIGQGVAGNIGADALAHVVTDDVRLAAVRNPLPARGGSEAEGAERIRRRAPQAFRIQERAVTPDDYAAVTERFDDVQRAAATQRWTGSWHTLFITIDREGGEAMDDHYRAELDDFVEPYRMAGHDVAFNDPIYVPLELEMTVCVTSDHFRSDVQEALLQVLGKRDLPDGRRGLFHPDELTFGQAVYLSTIYAAARSVPGVETVEITRFGRQGQTDDLRALHEGVMRLGRLEIARLDNDVNFPERGVLRLHLHGGK</sequence>
<evidence type="ECO:0000313" key="3">
    <source>
        <dbReference type="Proteomes" id="UP001168540"/>
    </source>
</evidence>
<accession>A0ABT7XN21</accession>
<dbReference type="EMBL" id="JAUEDK010000013">
    <property type="protein sequence ID" value="MDN0075083.1"/>
    <property type="molecule type" value="Genomic_DNA"/>
</dbReference>